<accession>A0ABN3AU17</accession>
<keyword evidence="3" id="KW-1185">Reference proteome</keyword>
<keyword evidence="1" id="KW-0812">Transmembrane</keyword>
<keyword evidence="1" id="KW-0472">Membrane</keyword>
<dbReference type="EMBL" id="BAAAQT010000006">
    <property type="protein sequence ID" value="GAA2174814.1"/>
    <property type="molecule type" value="Genomic_DNA"/>
</dbReference>
<protein>
    <recommendedName>
        <fullName evidence="4">SPW repeat-containing protein</fullName>
    </recommendedName>
</protein>
<gene>
    <name evidence="2" type="ORF">GCM10009846_22210</name>
</gene>
<feature type="transmembrane region" description="Helical" evidence="1">
    <location>
        <begin position="20"/>
        <end position="38"/>
    </location>
</feature>
<dbReference type="Pfam" id="PF20619">
    <property type="entry name" value="DUF6804"/>
    <property type="match status" value="1"/>
</dbReference>
<dbReference type="Proteomes" id="UP001501599">
    <property type="component" value="Unassembled WGS sequence"/>
</dbReference>
<keyword evidence="1" id="KW-1133">Transmembrane helix</keyword>
<sequence>MPSSRQPRTSPATPEFQRNAIAPGVLGAVAAFVGPALLGQGIHIVVVFAMAILAVIVAVFAGQAGHWWWIPPMAAIAIAWNPLYPFEMAGPWWIGAHVVAGLVFLTAGALVKARVED</sequence>
<proteinExistence type="predicted"/>
<feature type="transmembrane region" description="Helical" evidence="1">
    <location>
        <begin position="45"/>
        <end position="70"/>
    </location>
</feature>
<dbReference type="InterPro" id="IPR046548">
    <property type="entry name" value="DUF6804"/>
</dbReference>
<evidence type="ECO:0008006" key="4">
    <source>
        <dbReference type="Google" id="ProtNLM"/>
    </source>
</evidence>
<evidence type="ECO:0000313" key="2">
    <source>
        <dbReference type="EMBL" id="GAA2174814.1"/>
    </source>
</evidence>
<comment type="caution">
    <text evidence="2">The sequence shown here is derived from an EMBL/GenBank/DDBJ whole genome shotgun (WGS) entry which is preliminary data.</text>
</comment>
<feature type="transmembrane region" description="Helical" evidence="1">
    <location>
        <begin position="90"/>
        <end position="111"/>
    </location>
</feature>
<evidence type="ECO:0000256" key="1">
    <source>
        <dbReference type="SAM" id="Phobius"/>
    </source>
</evidence>
<evidence type="ECO:0000313" key="3">
    <source>
        <dbReference type="Proteomes" id="UP001501599"/>
    </source>
</evidence>
<name>A0ABN3AU17_9MICO</name>
<organism evidence="2 3">
    <name type="scientific">Agrococcus versicolor</name>
    <dbReference type="NCBI Taxonomy" id="501482"/>
    <lineage>
        <taxon>Bacteria</taxon>
        <taxon>Bacillati</taxon>
        <taxon>Actinomycetota</taxon>
        <taxon>Actinomycetes</taxon>
        <taxon>Micrococcales</taxon>
        <taxon>Microbacteriaceae</taxon>
        <taxon>Agrococcus</taxon>
    </lineage>
</organism>
<reference evidence="2 3" key="1">
    <citation type="journal article" date="2019" name="Int. J. Syst. Evol. Microbiol.">
        <title>The Global Catalogue of Microorganisms (GCM) 10K type strain sequencing project: providing services to taxonomists for standard genome sequencing and annotation.</title>
        <authorList>
            <consortium name="The Broad Institute Genomics Platform"/>
            <consortium name="The Broad Institute Genome Sequencing Center for Infectious Disease"/>
            <person name="Wu L."/>
            <person name="Ma J."/>
        </authorList>
    </citation>
    <scope>NUCLEOTIDE SEQUENCE [LARGE SCALE GENOMIC DNA]</scope>
    <source>
        <strain evidence="2 3">JCM 16026</strain>
    </source>
</reference>
<dbReference type="RefSeq" id="WP_344343576.1">
    <property type="nucleotide sequence ID" value="NZ_BAAAQT010000006.1"/>
</dbReference>